<dbReference type="InterPro" id="IPR027421">
    <property type="entry name" value="DNA_pol_lamdba_lyase_dom_sf"/>
</dbReference>
<dbReference type="CDD" id="cd07436">
    <property type="entry name" value="PHP_PolX"/>
    <property type="match status" value="1"/>
</dbReference>
<dbReference type="GO" id="GO:0005829">
    <property type="term" value="C:cytosol"/>
    <property type="evidence" value="ECO:0007669"/>
    <property type="project" value="TreeGrafter"/>
</dbReference>
<dbReference type="SUPFAM" id="SSF47802">
    <property type="entry name" value="DNA polymerase beta, N-terminal domain-like"/>
    <property type="match status" value="1"/>
</dbReference>
<dbReference type="InterPro" id="IPR004013">
    <property type="entry name" value="PHP_dom"/>
</dbReference>
<dbReference type="GO" id="GO:0008270">
    <property type="term" value="F:zinc ion binding"/>
    <property type="evidence" value="ECO:0007669"/>
    <property type="project" value="TreeGrafter"/>
</dbReference>
<dbReference type="FunFam" id="3.20.20.140:FF:000047">
    <property type="entry name" value="PHP domain-containing protein"/>
    <property type="match status" value="1"/>
</dbReference>
<dbReference type="NCBIfam" id="NF005928">
    <property type="entry name" value="PRK07945.1"/>
    <property type="match status" value="1"/>
</dbReference>
<dbReference type="GO" id="GO:0042578">
    <property type="term" value="F:phosphoric ester hydrolase activity"/>
    <property type="evidence" value="ECO:0007669"/>
    <property type="project" value="TreeGrafter"/>
</dbReference>
<dbReference type="InterPro" id="IPR050243">
    <property type="entry name" value="PHP_phosphatase"/>
</dbReference>
<dbReference type="SUPFAM" id="SSF89550">
    <property type="entry name" value="PHP domain-like"/>
    <property type="match status" value="1"/>
</dbReference>
<dbReference type="Gene3D" id="1.10.150.110">
    <property type="entry name" value="DNA polymerase beta, N-terminal domain-like"/>
    <property type="match status" value="1"/>
</dbReference>
<dbReference type="SMART" id="SM00481">
    <property type="entry name" value="POLIIIAc"/>
    <property type="match status" value="1"/>
</dbReference>
<dbReference type="PANTHER" id="PTHR36928">
    <property type="entry name" value="PHOSPHATASE YCDX-RELATED"/>
    <property type="match status" value="1"/>
</dbReference>
<reference evidence="2" key="1">
    <citation type="submission" date="2020-11" db="EMBL/GenBank/DDBJ databases">
        <title>Nocardioides sp. nov., isolated from Soil of Cynanchum wilfordii Hemsley rhizosphere.</title>
        <authorList>
            <person name="Lee J.-S."/>
            <person name="Suh M.K."/>
            <person name="Kim J.-S."/>
        </authorList>
    </citation>
    <scope>NUCLEOTIDE SEQUENCE</scope>
    <source>
        <strain evidence="2">KCTC 19275</strain>
    </source>
</reference>
<name>A0A930YDI6_9ACTN</name>
<dbReference type="Proteomes" id="UP000640489">
    <property type="component" value="Unassembled WGS sequence"/>
</dbReference>
<dbReference type="PANTHER" id="PTHR36928:SF1">
    <property type="entry name" value="PHOSPHATASE YCDX-RELATED"/>
    <property type="match status" value="1"/>
</dbReference>
<sequence length="354" mass="38537">MGQTHDGSYDGSPVTALRRIAFLMERGREETRRIQAFRNAAAVILPLSHDEVAARAEAGTLTDLAGIGPSTAAVITDAVRGVMPERLVKLEAAFGPLVKGGDEVRALLRGDLHSHSDWSDGGSPIEEMAFTAIELGHEYQVLTDHSPRLTVANGLSVERLRRQLGVVDAINEHLDDTGAGRDFTLLKGIEVDILDDGSLDQTDELLAQLDVRVASVHSKLRMDRAPMTKRMIGAIENPRTNVLGHCTGRMVMGNRGTRPPSEFDAKAVFAACVAHDVAVEINSRPERRDPPTKLLELARDMGCLFSIDSDAHAPGQLDFLQYGAERAHDAGIDPARIVNTWPKEKLLEWANPGR</sequence>
<evidence type="ECO:0000313" key="2">
    <source>
        <dbReference type="EMBL" id="MBF4762808.1"/>
    </source>
</evidence>
<evidence type="ECO:0000313" key="3">
    <source>
        <dbReference type="Proteomes" id="UP000640489"/>
    </source>
</evidence>
<dbReference type="Gene3D" id="3.20.20.140">
    <property type="entry name" value="Metal-dependent hydrolases"/>
    <property type="match status" value="1"/>
</dbReference>
<dbReference type="InterPro" id="IPR047967">
    <property type="entry name" value="PolX_PHP"/>
</dbReference>
<dbReference type="InterPro" id="IPR016195">
    <property type="entry name" value="Pol/histidinol_Pase-like"/>
</dbReference>
<gene>
    <name evidence="2" type="ORF">ISU07_06690</name>
</gene>
<comment type="caution">
    <text evidence="2">The sequence shown here is derived from an EMBL/GenBank/DDBJ whole genome shotgun (WGS) entry which is preliminary data.</text>
</comment>
<dbReference type="Pfam" id="PF02811">
    <property type="entry name" value="PHP"/>
    <property type="match status" value="1"/>
</dbReference>
<dbReference type="InterPro" id="IPR010996">
    <property type="entry name" value="HHH_MUS81"/>
</dbReference>
<feature type="domain" description="Polymerase/histidinol phosphatase N-terminal" evidence="1">
    <location>
        <begin position="110"/>
        <end position="195"/>
    </location>
</feature>
<proteinExistence type="predicted"/>
<keyword evidence="3" id="KW-1185">Reference proteome</keyword>
<evidence type="ECO:0000259" key="1">
    <source>
        <dbReference type="SMART" id="SM00481"/>
    </source>
</evidence>
<dbReference type="AlphaFoldDB" id="A0A930YDI6"/>
<dbReference type="Pfam" id="PF14716">
    <property type="entry name" value="HHH_8"/>
    <property type="match status" value="1"/>
</dbReference>
<accession>A0A930YDI6</accession>
<dbReference type="EMBL" id="JADKPN010000002">
    <property type="protein sequence ID" value="MBF4762808.1"/>
    <property type="molecule type" value="Genomic_DNA"/>
</dbReference>
<organism evidence="2 3">
    <name type="scientific">Nocardioides islandensis</name>
    <dbReference type="NCBI Taxonomy" id="433663"/>
    <lineage>
        <taxon>Bacteria</taxon>
        <taxon>Bacillati</taxon>
        <taxon>Actinomycetota</taxon>
        <taxon>Actinomycetes</taxon>
        <taxon>Propionibacteriales</taxon>
        <taxon>Nocardioidaceae</taxon>
        <taxon>Nocardioides</taxon>
    </lineage>
</organism>
<dbReference type="InterPro" id="IPR017078">
    <property type="entry name" value="UCP036978_PHPhdr"/>
</dbReference>
<dbReference type="PIRSF" id="PIRSF036978">
    <property type="entry name" value="UCP036978_PHPhdr"/>
    <property type="match status" value="1"/>
</dbReference>
<protein>
    <submittedName>
        <fullName evidence="2">PHP domain-containing protein</fullName>
    </submittedName>
</protein>
<dbReference type="InterPro" id="IPR003141">
    <property type="entry name" value="Pol/His_phosphatase_N"/>
</dbReference>
<dbReference type="RefSeq" id="WP_194705982.1">
    <property type="nucleotide sequence ID" value="NZ_JADKPN010000002.1"/>
</dbReference>